<evidence type="ECO:0000313" key="3">
    <source>
        <dbReference type="Proteomes" id="UP000199286"/>
    </source>
</evidence>
<dbReference type="EMBL" id="FNPF01000005">
    <property type="protein sequence ID" value="SDY26771.1"/>
    <property type="molecule type" value="Genomic_DNA"/>
</dbReference>
<sequence length="113" mass="11295">MNEVESSAGATRRVMVDWAILLGLVAMIALLGVAMLGGGRATADAPVLVIAPPWGAGAAAIVAAAGGTALGPIEAPFATLARFEETVPVERMRALGAWSVRDGAALANICGVN</sequence>
<organism evidence="2 3">
    <name type="scientific">Citreimonas salinaria</name>
    <dbReference type="NCBI Taxonomy" id="321339"/>
    <lineage>
        <taxon>Bacteria</taxon>
        <taxon>Pseudomonadati</taxon>
        <taxon>Pseudomonadota</taxon>
        <taxon>Alphaproteobacteria</taxon>
        <taxon>Rhodobacterales</taxon>
        <taxon>Roseobacteraceae</taxon>
        <taxon>Citreimonas</taxon>
    </lineage>
</organism>
<evidence type="ECO:0000313" key="2">
    <source>
        <dbReference type="EMBL" id="SDY26771.1"/>
    </source>
</evidence>
<dbReference type="AlphaFoldDB" id="A0A1H3IGI5"/>
<keyword evidence="1" id="KW-1133">Transmembrane helix</keyword>
<proteinExistence type="predicted"/>
<accession>A0A1H3IGI5</accession>
<dbReference type="OrthoDB" id="7866935at2"/>
<keyword evidence="1" id="KW-0472">Membrane</keyword>
<evidence type="ECO:0000256" key="1">
    <source>
        <dbReference type="SAM" id="Phobius"/>
    </source>
</evidence>
<dbReference type="Proteomes" id="UP000199286">
    <property type="component" value="Unassembled WGS sequence"/>
</dbReference>
<dbReference type="STRING" id="321339.SAMN05444340_10552"/>
<name>A0A1H3IGI5_9RHOB</name>
<protein>
    <submittedName>
        <fullName evidence="2">Uncharacterized protein</fullName>
    </submittedName>
</protein>
<keyword evidence="1" id="KW-0812">Transmembrane</keyword>
<feature type="transmembrane region" description="Helical" evidence="1">
    <location>
        <begin position="18"/>
        <end position="36"/>
    </location>
</feature>
<gene>
    <name evidence="2" type="ORF">SAMN05444340_10552</name>
</gene>
<reference evidence="2 3" key="1">
    <citation type="submission" date="2016-10" db="EMBL/GenBank/DDBJ databases">
        <authorList>
            <person name="de Groot N.N."/>
        </authorList>
    </citation>
    <scope>NUCLEOTIDE SEQUENCE [LARGE SCALE GENOMIC DNA]</scope>
    <source>
        <strain evidence="2 3">DSM 26880</strain>
    </source>
</reference>
<dbReference type="RefSeq" id="WP_089882041.1">
    <property type="nucleotide sequence ID" value="NZ_FNPF01000005.1"/>
</dbReference>
<keyword evidence="3" id="KW-1185">Reference proteome</keyword>